<keyword evidence="5" id="KW-0677">Repeat</keyword>
<evidence type="ECO:0000256" key="12">
    <source>
        <dbReference type="ARBA" id="ARBA00037278"/>
    </source>
</evidence>
<keyword evidence="9 14" id="KW-0326">Glycosidase</keyword>
<comment type="caution">
    <text evidence="15">The sequence shown here is derived from an EMBL/GenBank/DDBJ whole genome shotgun (WGS) entry which is preliminary data.</text>
</comment>
<keyword evidence="10" id="KW-0961">Cell wall biogenesis/degradation</keyword>
<evidence type="ECO:0000256" key="8">
    <source>
        <dbReference type="ARBA" id="ARBA00023277"/>
    </source>
</evidence>
<dbReference type="InterPro" id="IPR011050">
    <property type="entry name" value="Pectin_lyase_fold/virulence"/>
</dbReference>
<keyword evidence="3" id="KW-0964">Secreted</keyword>
<keyword evidence="7" id="KW-0325">Glycoprotein</keyword>
<evidence type="ECO:0000256" key="9">
    <source>
        <dbReference type="ARBA" id="ARBA00023295"/>
    </source>
</evidence>
<feature type="active site" evidence="13">
    <location>
        <position position="263"/>
    </location>
</feature>
<evidence type="ECO:0000256" key="13">
    <source>
        <dbReference type="PROSITE-ProRule" id="PRU10052"/>
    </source>
</evidence>
<evidence type="ECO:0000256" key="1">
    <source>
        <dbReference type="ARBA" id="ARBA00004613"/>
    </source>
</evidence>
<name>A0ABR3ITK2_9AGAR</name>
<evidence type="ECO:0000256" key="14">
    <source>
        <dbReference type="RuleBase" id="RU361169"/>
    </source>
</evidence>
<dbReference type="Gene3D" id="2.160.20.10">
    <property type="entry name" value="Single-stranded right-handed beta-helix, Pectin lyase-like"/>
    <property type="match status" value="1"/>
</dbReference>
<keyword evidence="8" id="KW-0119">Carbohydrate metabolism</keyword>
<comment type="similarity">
    <text evidence="2 14">Belongs to the glycosyl hydrolase 28 family.</text>
</comment>
<proteinExistence type="inferred from homology"/>
<keyword evidence="6 14" id="KW-0378">Hydrolase</keyword>
<dbReference type="PANTHER" id="PTHR31736:SF9">
    <property type="entry name" value="ENDO-XYLOGALACTURONAN HYDROLASE A-RELATED"/>
    <property type="match status" value="1"/>
</dbReference>
<evidence type="ECO:0000256" key="6">
    <source>
        <dbReference type="ARBA" id="ARBA00022801"/>
    </source>
</evidence>
<keyword evidence="11" id="KW-0624">Polysaccharide degradation</keyword>
<dbReference type="PROSITE" id="PS00502">
    <property type="entry name" value="POLYGALACTURONASE"/>
    <property type="match status" value="1"/>
</dbReference>
<comment type="function">
    <text evidence="12">Pectinolytic enzyme involved in the degradation of xylogalacturonan (xga), a galacturonan backbone heavily substituted with xylose, and which is one important component of the hairy regions of pectin. Activity requires a galacturonic acid backbone substituted with xylose.</text>
</comment>
<dbReference type="InterPro" id="IPR000743">
    <property type="entry name" value="Glyco_hydro_28"/>
</dbReference>
<dbReference type="PANTHER" id="PTHR31736">
    <property type="match status" value="1"/>
</dbReference>
<comment type="subcellular location">
    <subcellularLocation>
        <location evidence="1">Secreted</location>
    </subcellularLocation>
</comment>
<reference evidence="16" key="1">
    <citation type="submission" date="2024-06" db="EMBL/GenBank/DDBJ databases">
        <title>Multi-omics analyses provide insights into the biosynthesis of the anticancer antibiotic pleurotin in Hohenbuehelia grisea.</title>
        <authorList>
            <person name="Weaver J.A."/>
            <person name="Alberti F."/>
        </authorList>
    </citation>
    <scope>NUCLEOTIDE SEQUENCE [LARGE SCALE GENOMIC DNA]</scope>
    <source>
        <strain evidence="16">T-177</strain>
    </source>
</reference>
<dbReference type="SUPFAM" id="SSF51126">
    <property type="entry name" value="Pectin lyase-like"/>
    <property type="match status" value="1"/>
</dbReference>
<evidence type="ECO:0000256" key="2">
    <source>
        <dbReference type="ARBA" id="ARBA00008834"/>
    </source>
</evidence>
<gene>
    <name evidence="15" type="ORF">HGRIS_012794</name>
</gene>
<dbReference type="EMBL" id="JASNQZ010000015">
    <property type="protein sequence ID" value="KAL0946593.1"/>
    <property type="molecule type" value="Genomic_DNA"/>
</dbReference>
<accession>A0ABR3ITK2</accession>
<keyword evidence="4" id="KW-0732">Signal</keyword>
<evidence type="ECO:0000313" key="15">
    <source>
        <dbReference type="EMBL" id="KAL0946593.1"/>
    </source>
</evidence>
<evidence type="ECO:0000256" key="10">
    <source>
        <dbReference type="ARBA" id="ARBA00023316"/>
    </source>
</evidence>
<dbReference type="Proteomes" id="UP001556367">
    <property type="component" value="Unassembled WGS sequence"/>
</dbReference>
<dbReference type="InterPro" id="IPR012334">
    <property type="entry name" value="Pectin_lyas_fold"/>
</dbReference>
<sequence>MLGHELGLVNKSLLVRQSMMRILSCVLLASSLLAQLSSASYLARRATCTVASAGKSGTDDVPAIEAAIKSCGNGGIIVLSAGVTYQLRSTLDFTGCVGCEVQIEGTLKMSDDLNFWQGVRAAIMINGINGATITTRTGSGVVDGNGVPFWIEFASNKDYKRPTLVYIQGASNKITISNLRFKNPANVFHSVTGGSTNILYTNLRLDATSTSDATAKNTDGFDVGSSKFVTIQHTTVKNQDDCVALKPGSDFARVNNITCTGSHGLSVGSLAGGAGSTDKVTNAYLGPATMVDSSKAVGIKLYQGGSSHGIATVTNVTWADITVKNCDYAAQIQSCYGSSSTSDCTANPSKSTVDGVYFRRFSGTTSSKEDPVIANMNCPSAGTCNIFFESFNVKTPSGSNHVLCSNVDSNMGVSCSGAADG</sequence>
<evidence type="ECO:0000256" key="3">
    <source>
        <dbReference type="ARBA" id="ARBA00022525"/>
    </source>
</evidence>
<dbReference type="Pfam" id="PF00295">
    <property type="entry name" value="Glyco_hydro_28"/>
    <property type="match status" value="1"/>
</dbReference>
<protein>
    <submittedName>
        <fullName evidence="15">Uncharacterized protein</fullName>
    </submittedName>
</protein>
<evidence type="ECO:0000256" key="11">
    <source>
        <dbReference type="ARBA" id="ARBA00023326"/>
    </source>
</evidence>
<evidence type="ECO:0000256" key="4">
    <source>
        <dbReference type="ARBA" id="ARBA00022729"/>
    </source>
</evidence>
<evidence type="ECO:0000313" key="16">
    <source>
        <dbReference type="Proteomes" id="UP001556367"/>
    </source>
</evidence>
<evidence type="ECO:0000256" key="7">
    <source>
        <dbReference type="ARBA" id="ARBA00023180"/>
    </source>
</evidence>
<keyword evidence="16" id="KW-1185">Reference proteome</keyword>
<organism evidence="15 16">
    <name type="scientific">Hohenbuehelia grisea</name>
    <dbReference type="NCBI Taxonomy" id="104357"/>
    <lineage>
        <taxon>Eukaryota</taxon>
        <taxon>Fungi</taxon>
        <taxon>Dikarya</taxon>
        <taxon>Basidiomycota</taxon>
        <taxon>Agaricomycotina</taxon>
        <taxon>Agaricomycetes</taxon>
        <taxon>Agaricomycetidae</taxon>
        <taxon>Agaricales</taxon>
        <taxon>Pleurotineae</taxon>
        <taxon>Pleurotaceae</taxon>
        <taxon>Hohenbuehelia</taxon>
    </lineage>
</organism>
<evidence type="ECO:0000256" key="5">
    <source>
        <dbReference type="ARBA" id="ARBA00022737"/>
    </source>
</evidence>